<dbReference type="GO" id="GO:0000725">
    <property type="term" value="P:recombinational repair"/>
    <property type="evidence" value="ECO:0007669"/>
    <property type="project" value="TreeGrafter"/>
</dbReference>
<dbReference type="GO" id="GO:0016887">
    <property type="term" value="F:ATP hydrolysis activity"/>
    <property type="evidence" value="ECO:0007669"/>
    <property type="project" value="RHEA"/>
</dbReference>
<dbReference type="Gene3D" id="3.90.320.10">
    <property type="match status" value="1"/>
</dbReference>
<dbReference type="PROSITE" id="PS51217">
    <property type="entry name" value="UVRD_HELICASE_CTER"/>
    <property type="match status" value="1"/>
</dbReference>
<dbReference type="PANTHER" id="PTHR11070">
    <property type="entry name" value="UVRD / RECB / PCRA DNA HELICASE FAMILY MEMBER"/>
    <property type="match status" value="1"/>
</dbReference>
<dbReference type="GO" id="GO:0005524">
    <property type="term" value="F:ATP binding"/>
    <property type="evidence" value="ECO:0007669"/>
    <property type="project" value="UniProtKB-UniRule"/>
</dbReference>
<comment type="caution">
    <text evidence="18">The sequence shown here is derived from an EMBL/GenBank/DDBJ whole genome shotgun (WGS) entry which is preliminary data.</text>
</comment>
<evidence type="ECO:0000256" key="1">
    <source>
        <dbReference type="ARBA" id="ARBA00022722"/>
    </source>
</evidence>
<evidence type="ECO:0000256" key="10">
    <source>
        <dbReference type="ARBA" id="ARBA00023235"/>
    </source>
</evidence>
<dbReference type="SUPFAM" id="SSF52980">
    <property type="entry name" value="Restriction endonuclease-like"/>
    <property type="match status" value="1"/>
</dbReference>
<keyword evidence="7 14" id="KW-0067">ATP-binding</keyword>
<dbReference type="RefSeq" id="WP_038153114.1">
    <property type="nucleotide sequence ID" value="NZ_JRNT01000036.1"/>
</dbReference>
<evidence type="ECO:0000256" key="2">
    <source>
        <dbReference type="ARBA" id="ARBA00022741"/>
    </source>
</evidence>
<keyword evidence="2 14" id="KW-0547">Nucleotide-binding</keyword>
<evidence type="ECO:0000256" key="11">
    <source>
        <dbReference type="ARBA" id="ARBA00034617"/>
    </source>
</evidence>
<evidence type="ECO:0000256" key="14">
    <source>
        <dbReference type="PROSITE-ProRule" id="PRU00560"/>
    </source>
</evidence>
<dbReference type="eggNOG" id="COG1074">
    <property type="taxonomic scope" value="Bacteria"/>
</dbReference>
<evidence type="ECO:0000256" key="7">
    <source>
        <dbReference type="ARBA" id="ARBA00022840"/>
    </source>
</evidence>
<keyword evidence="4 14" id="KW-0378">Hydrolase</keyword>
<dbReference type="InterPro" id="IPR027417">
    <property type="entry name" value="P-loop_NTPase"/>
</dbReference>
<dbReference type="GO" id="GO:0005829">
    <property type="term" value="C:cytosol"/>
    <property type="evidence" value="ECO:0007669"/>
    <property type="project" value="TreeGrafter"/>
</dbReference>
<comment type="catalytic activity">
    <reaction evidence="13">
        <text>ATP + H2O = ADP + phosphate + H(+)</text>
        <dbReference type="Rhea" id="RHEA:13065"/>
        <dbReference type="ChEBI" id="CHEBI:15377"/>
        <dbReference type="ChEBI" id="CHEBI:15378"/>
        <dbReference type="ChEBI" id="CHEBI:30616"/>
        <dbReference type="ChEBI" id="CHEBI:43474"/>
        <dbReference type="ChEBI" id="CHEBI:456216"/>
        <dbReference type="EC" id="5.6.2.4"/>
    </reaction>
</comment>
<keyword evidence="1" id="KW-0540">Nuclease</keyword>
<feature type="domain" description="UvrD-like helicase ATP-binding" evidence="16">
    <location>
        <begin position="8"/>
        <end position="485"/>
    </location>
</feature>
<evidence type="ECO:0000259" key="17">
    <source>
        <dbReference type="PROSITE" id="PS51217"/>
    </source>
</evidence>
<feature type="domain" description="UvrD-like helicase C-terminal" evidence="17">
    <location>
        <begin position="504"/>
        <end position="805"/>
    </location>
</feature>
<dbReference type="Pfam" id="PF12705">
    <property type="entry name" value="PDDEXK_1"/>
    <property type="match status" value="1"/>
</dbReference>
<dbReference type="Pfam" id="PF13361">
    <property type="entry name" value="UvrD_C"/>
    <property type="match status" value="1"/>
</dbReference>
<protein>
    <recommendedName>
        <fullName evidence="12">DNA 3'-5' helicase</fullName>
        <ecNumber evidence="12">5.6.2.4</ecNumber>
    </recommendedName>
</protein>
<evidence type="ECO:0000313" key="19">
    <source>
        <dbReference type="Proteomes" id="UP000029628"/>
    </source>
</evidence>
<dbReference type="GO" id="GO:0043138">
    <property type="term" value="F:3'-5' DNA helicase activity"/>
    <property type="evidence" value="ECO:0007669"/>
    <property type="project" value="UniProtKB-EC"/>
</dbReference>
<dbReference type="InterPro" id="IPR038726">
    <property type="entry name" value="PDDEXK_AddAB-type"/>
</dbReference>
<dbReference type="PANTHER" id="PTHR11070:SF48">
    <property type="entry name" value="ATP-DEPENDENT HELICASE_NUCLEASE SUBUNIT A"/>
    <property type="match status" value="1"/>
</dbReference>
<name>A0A096AI68_9FIRM</name>
<dbReference type="SUPFAM" id="SSF52540">
    <property type="entry name" value="P-loop containing nucleoside triphosphate hydrolases"/>
    <property type="match status" value="1"/>
</dbReference>
<keyword evidence="9" id="KW-0234">DNA repair</keyword>
<dbReference type="EMBL" id="JRNT01000036">
    <property type="protein sequence ID" value="KGF46560.1"/>
    <property type="molecule type" value="Genomic_DNA"/>
</dbReference>
<feature type="binding site" evidence="14">
    <location>
        <begin position="29"/>
        <end position="36"/>
    </location>
    <ligand>
        <name>ATP</name>
        <dbReference type="ChEBI" id="CHEBI:30616"/>
    </ligand>
</feature>
<evidence type="ECO:0000256" key="15">
    <source>
        <dbReference type="SAM" id="MobiDB-lite"/>
    </source>
</evidence>
<evidence type="ECO:0000256" key="3">
    <source>
        <dbReference type="ARBA" id="ARBA00022763"/>
    </source>
</evidence>
<evidence type="ECO:0000256" key="9">
    <source>
        <dbReference type="ARBA" id="ARBA00023204"/>
    </source>
</evidence>
<keyword evidence="5 14" id="KW-0347">Helicase</keyword>
<organism evidence="18 19">
    <name type="scientific">Veillonella montpellierensis DNF00314</name>
    <dbReference type="NCBI Taxonomy" id="1401067"/>
    <lineage>
        <taxon>Bacteria</taxon>
        <taxon>Bacillati</taxon>
        <taxon>Bacillota</taxon>
        <taxon>Negativicutes</taxon>
        <taxon>Veillonellales</taxon>
        <taxon>Veillonellaceae</taxon>
        <taxon>Veillonella</taxon>
    </lineage>
</organism>
<dbReference type="InterPro" id="IPR014016">
    <property type="entry name" value="UvrD-like_ATP-bd"/>
</dbReference>
<keyword evidence="8" id="KW-0238">DNA-binding</keyword>
<feature type="compositionally biased region" description="Basic and acidic residues" evidence="15">
    <location>
        <begin position="1056"/>
        <end position="1082"/>
    </location>
</feature>
<proteinExistence type="predicted"/>
<reference evidence="18 19" key="1">
    <citation type="submission" date="2014-07" db="EMBL/GenBank/DDBJ databases">
        <authorList>
            <person name="McCorrison J."/>
            <person name="Sanka R."/>
            <person name="Torralba M."/>
            <person name="Gillis M."/>
            <person name="Haft D.H."/>
            <person name="Methe B."/>
            <person name="Sutton G."/>
            <person name="Nelson K.E."/>
        </authorList>
    </citation>
    <scope>NUCLEOTIDE SEQUENCE [LARGE SCALE GENOMIC DNA]</scope>
    <source>
        <strain evidence="18 19">DNF00314</strain>
    </source>
</reference>
<dbReference type="Pfam" id="PF00580">
    <property type="entry name" value="UvrD-helicase"/>
    <property type="match status" value="1"/>
</dbReference>
<comment type="catalytic activity">
    <reaction evidence="11">
        <text>Couples ATP hydrolysis with the unwinding of duplex DNA by translocating in the 3'-5' direction.</text>
        <dbReference type="EC" id="5.6.2.4"/>
    </reaction>
</comment>
<keyword evidence="10" id="KW-0413">Isomerase</keyword>
<dbReference type="GO" id="GO:0003677">
    <property type="term" value="F:DNA binding"/>
    <property type="evidence" value="ECO:0007669"/>
    <property type="project" value="UniProtKB-KW"/>
</dbReference>
<sequence>MKWTEAQQSVIDAPPIASGLDSQTILVAAAAGSGKTAVLVERIISRLKNLDKPLSVTDLLVVTFTKAAAAEMSARIARKLNEAIQEAYDRKDSALADHLEEQLRLLPSAHISTLHSFCTWLIRSYFYRIDMDPSFRVGNEGELRLLELDVLDRVLQKTYEDGSCHMYELADMFSDMQSDRTIQELVLQLYTFSMGLSYPIGWLTSIKDTYQRNSKLPLEETIWGQQILSDVVEIVDRVEARYKEIRSLLVEEEAWKKFDALEGAIIDMVHQAHTCTTWSDYRDMISRLQSMKFERFPTSSLKPLVDAETLTKVKALRDQNKNDLQRVGQVGILVSDEEWSHQMALQLPIVEGIVDITLAFYKAFSEAKKNKGLLDFTDLEHKALQLLVLPGTEENPQSSEVALELQGQFKEVMVDEYQDTSSVQEAIVNLVSKKDNRFYVGDVKQSIYRFRMADPSLFMGKYTSFSRHTDAIERRIDLSKNFRSHDNILAVTNFIFRQIMTEAGAELDYGDDEALYAGRTVNDPPDSWCGGDVEIHLIECESGSPSSDEDDENSTQELDNFEKEVSFIIEKIKELKANGTTVEEGDGHFRPLMWKDIVILLRSTSYVATRMVEMFRLASIPAYADEKSGYFDSLEVKLIVSLLQIIDNPEQDLPLAAVLHSGVVGLDANELGRLRMSGTGSLWSLLPDFANEMQHEGLLQFVDYMHTWRTYSRHHSISDLLWHIYETLDYVNYVSAMPNGLLRRANVLALYQRAKEYEAGSFRGIFRFLRFIENLQAANQDLGMAKTVSEADDVVRIMTIHKSKGLEFPVVFVSNLQKRFNVKDLQSPMLMHKEAGLGMKGYYSEYRIMYQSIPWMYCHEKLLRAAKAEEERLLYVAMTRARDKLYLTSFVKNVKKYCEKDMVQSALLTTTPALPDDVIRQSNSYLDWILMSVARHWAGGNRIRVEAQAQEVGRLDLPDKECHISLTIHDGNEYGQLDTSSDKQEGLIKGLSRLDSVSSARLPESLIERFNFVYPQQVATKTAAKLSVSEMKRRFLEQEAELETLLLPNIGMDTSQKEKYHSFGEEKSVPPCHSKEGQHENSPDTSALAPMDIKSTSKDMYPTDKHIAMDDVFSHTPALLDTRVTKASGASWGTLMHEAMQWLPVAPYTLDSVHDALDELQHKGYFTDKERQLISDQAISRFFTSPLGQRLVQAKRIEKEWPFSLLVDGTTIYPQLESGEQIFLQGVIDTAFLEDDGWVLIDYKTDKVQSAQDLMDLYGIQVSIYKKALAQLTAYTVKETYLYSLRLHEAILVT</sequence>
<evidence type="ECO:0000256" key="6">
    <source>
        <dbReference type="ARBA" id="ARBA00022839"/>
    </source>
</evidence>
<dbReference type="InterPro" id="IPR014017">
    <property type="entry name" value="DNA_helicase_UvrD-like_C"/>
</dbReference>
<dbReference type="Proteomes" id="UP000029628">
    <property type="component" value="Unassembled WGS sequence"/>
</dbReference>
<keyword evidence="6" id="KW-0269">Exonuclease</keyword>
<dbReference type="GO" id="GO:0006302">
    <property type="term" value="P:double-strand break repair"/>
    <property type="evidence" value="ECO:0007669"/>
    <property type="project" value="InterPro"/>
</dbReference>
<dbReference type="GO" id="GO:0033202">
    <property type="term" value="C:DNA helicase complex"/>
    <property type="evidence" value="ECO:0007669"/>
    <property type="project" value="TreeGrafter"/>
</dbReference>
<evidence type="ECO:0000256" key="13">
    <source>
        <dbReference type="ARBA" id="ARBA00048988"/>
    </source>
</evidence>
<accession>A0A096AI68</accession>
<dbReference type="Gene3D" id="3.40.50.300">
    <property type="entry name" value="P-loop containing nucleotide triphosphate hydrolases"/>
    <property type="match status" value="4"/>
</dbReference>
<feature type="region of interest" description="Disordered" evidence="15">
    <location>
        <begin position="1056"/>
        <end position="1090"/>
    </location>
</feature>
<evidence type="ECO:0000259" key="16">
    <source>
        <dbReference type="PROSITE" id="PS51198"/>
    </source>
</evidence>
<dbReference type="EC" id="5.6.2.4" evidence="12"/>
<dbReference type="InterPro" id="IPR014152">
    <property type="entry name" value="AddA"/>
</dbReference>
<gene>
    <name evidence="18" type="ORF">HMPREF0872_07955</name>
</gene>
<dbReference type="NCBIfam" id="TIGR02785">
    <property type="entry name" value="addA_Gpos"/>
    <property type="match status" value="1"/>
</dbReference>
<dbReference type="PROSITE" id="PS51198">
    <property type="entry name" value="UVRD_HELICASE_ATP_BIND"/>
    <property type="match status" value="1"/>
</dbReference>
<evidence type="ECO:0000256" key="8">
    <source>
        <dbReference type="ARBA" id="ARBA00023125"/>
    </source>
</evidence>
<keyword evidence="3" id="KW-0227">DNA damage</keyword>
<evidence type="ECO:0000313" key="18">
    <source>
        <dbReference type="EMBL" id="KGF46560.1"/>
    </source>
</evidence>
<dbReference type="GO" id="GO:0004527">
    <property type="term" value="F:exonuclease activity"/>
    <property type="evidence" value="ECO:0007669"/>
    <property type="project" value="UniProtKB-KW"/>
</dbReference>
<keyword evidence="19" id="KW-1185">Reference proteome</keyword>
<dbReference type="InterPro" id="IPR011604">
    <property type="entry name" value="PDDEXK-like_dom_sf"/>
</dbReference>
<evidence type="ECO:0000256" key="5">
    <source>
        <dbReference type="ARBA" id="ARBA00022806"/>
    </source>
</evidence>
<evidence type="ECO:0000256" key="12">
    <source>
        <dbReference type="ARBA" id="ARBA00034808"/>
    </source>
</evidence>
<evidence type="ECO:0000256" key="4">
    <source>
        <dbReference type="ARBA" id="ARBA00022801"/>
    </source>
</evidence>
<dbReference type="InterPro" id="IPR011335">
    <property type="entry name" value="Restrct_endonuc-II-like"/>
</dbReference>
<dbReference type="InterPro" id="IPR000212">
    <property type="entry name" value="DNA_helicase_UvrD/REP"/>
</dbReference>